<evidence type="ECO:0000313" key="4">
    <source>
        <dbReference type="EMBL" id="QIP16031.1"/>
    </source>
</evidence>
<dbReference type="AlphaFoldDB" id="A0A6G9AU85"/>
<proteinExistence type="predicted"/>
<name>A0A6G9AU85_9BACT</name>
<dbReference type="RefSeq" id="WP_167215452.1">
    <property type="nucleotide sequence ID" value="NZ_CP050063.1"/>
</dbReference>
<keyword evidence="1" id="KW-0274">FAD</keyword>
<keyword evidence="5" id="KW-1185">Reference proteome</keyword>
<dbReference type="SUPFAM" id="SSF56176">
    <property type="entry name" value="FAD-binding/transporter-associated domain-like"/>
    <property type="match status" value="1"/>
</dbReference>
<dbReference type="InterPro" id="IPR010031">
    <property type="entry name" value="FAD_lactone_oxidase-like"/>
</dbReference>
<dbReference type="GO" id="GO:0080049">
    <property type="term" value="F:L-gulono-1,4-lactone dehydrogenase activity"/>
    <property type="evidence" value="ECO:0007669"/>
    <property type="project" value="TreeGrafter"/>
</dbReference>
<dbReference type="PIRSF" id="PIRSF000136">
    <property type="entry name" value="LGO_GLO"/>
    <property type="match status" value="1"/>
</dbReference>
<feature type="domain" description="FAD-binding PCMH-type" evidence="3">
    <location>
        <begin position="38"/>
        <end position="204"/>
    </location>
</feature>
<dbReference type="KEGG" id="spib:G8759_27035"/>
<dbReference type="Gene3D" id="3.30.465.10">
    <property type="match status" value="1"/>
</dbReference>
<organism evidence="4 5">
    <name type="scientific">Spirosoma aureum</name>
    <dbReference type="NCBI Taxonomy" id="2692134"/>
    <lineage>
        <taxon>Bacteria</taxon>
        <taxon>Pseudomonadati</taxon>
        <taxon>Bacteroidota</taxon>
        <taxon>Cytophagia</taxon>
        <taxon>Cytophagales</taxon>
        <taxon>Cytophagaceae</taxon>
        <taxon>Spirosoma</taxon>
    </lineage>
</organism>
<keyword evidence="2" id="KW-0560">Oxidoreductase</keyword>
<evidence type="ECO:0000256" key="2">
    <source>
        <dbReference type="ARBA" id="ARBA00023002"/>
    </source>
</evidence>
<dbReference type="EMBL" id="CP050063">
    <property type="protein sequence ID" value="QIP16031.1"/>
    <property type="molecule type" value="Genomic_DNA"/>
</dbReference>
<dbReference type="Pfam" id="PF01565">
    <property type="entry name" value="FAD_binding_4"/>
    <property type="match status" value="1"/>
</dbReference>
<evidence type="ECO:0000256" key="1">
    <source>
        <dbReference type="ARBA" id="ARBA00022827"/>
    </source>
</evidence>
<dbReference type="InterPro" id="IPR016167">
    <property type="entry name" value="FAD-bd_PCMH_sub1"/>
</dbReference>
<dbReference type="Gene3D" id="1.10.45.10">
    <property type="entry name" value="Vanillyl-alcohol Oxidase, Chain A, domain 4"/>
    <property type="match status" value="1"/>
</dbReference>
<gene>
    <name evidence="4" type="ORF">G8759_27035</name>
</gene>
<dbReference type="Gene3D" id="3.30.70.2530">
    <property type="match status" value="1"/>
</dbReference>
<protein>
    <submittedName>
        <fullName evidence="4">FAD-binding protein</fullName>
    </submittedName>
</protein>
<evidence type="ECO:0000259" key="3">
    <source>
        <dbReference type="PROSITE" id="PS51387"/>
    </source>
</evidence>
<dbReference type="InterPro" id="IPR016166">
    <property type="entry name" value="FAD-bd_PCMH"/>
</dbReference>
<accession>A0A6G9AU85</accession>
<dbReference type="PANTHER" id="PTHR43762">
    <property type="entry name" value="L-GULONOLACTONE OXIDASE"/>
    <property type="match status" value="1"/>
</dbReference>
<dbReference type="InterPro" id="IPR007173">
    <property type="entry name" value="ALO_C"/>
</dbReference>
<dbReference type="GO" id="GO:0003885">
    <property type="term" value="F:D-arabinono-1,4-lactone oxidase activity"/>
    <property type="evidence" value="ECO:0007669"/>
    <property type="project" value="InterPro"/>
</dbReference>
<dbReference type="Gene3D" id="3.30.43.10">
    <property type="entry name" value="Uridine Diphospho-n-acetylenolpyruvylglucosamine Reductase, domain 2"/>
    <property type="match status" value="1"/>
</dbReference>
<dbReference type="InterPro" id="IPR016169">
    <property type="entry name" value="FAD-bd_PCMH_sub2"/>
</dbReference>
<reference evidence="4 5" key="1">
    <citation type="submission" date="2020-03" db="EMBL/GenBank/DDBJ databases">
        <authorList>
            <person name="Kim M.K."/>
        </authorList>
    </citation>
    <scope>NUCLEOTIDE SEQUENCE [LARGE SCALE GENOMIC DNA]</scope>
    <source>
        <strain evidence="4 5">BT328</strain>
    </source>
</reference>
<dbReference type="InterPro" id="IPR036318">
    <property type="entry name" value="FAD-bd_PCMH-like_sf"/>
</dbReference>
<dbReference type="Pfam" id="PF04030">
    <property type="entry name" value="ALO"/>
    <property type="match status" value="1"/>
</dbReference>
<dbReference type="Proteomes" id="UP000501802">
    <property type="component" value="Chromosome"/>
</dbReference>
<keyword evidence="1" id="KW-0285">Flavoprotein</keyword>
<dbReference type="GO" id="GO:0071949">
    <property type="term" value="F:FAD binding"/>
    <property type="evidence" value="ECO:0007669"/>
    <property type="project" value="InterPro"/>
</dbReference>
<dbReference type="InterPro" id="IPR006094">
    <property type="entry name" value="Oxid_FAD_bind_N"/>
</dbReference>
<evidence type="ECO:0000313" key="5">
    <source>
        <dbReference type="Proteomes" id="UP000501802"/>
    </source>
</evidence>
<dbReference type="Gene3D" id="3.30.70.2520">
    <property type="match status" value="1"/>
</dbReference>
<dbReference type="PROSITE" id="PS51387">
    <property type="entry name" value="FAD_PCMH"/>
    <property type="match status" value="1"/>
</dbReference>
<dbReference type="PANTHER" id="PTHR43762:SF1">
    <property type="entry name" value="D-ARABINONO-1,4-LACTONE OXIDASE"/>
    <property type="match status" value="1"/>
</dbReference>
<dbReference type="InterPro" id="IPR016171">
    <property type="entry name" value="Vanillyl_alc_oxidase_C-sub2"/>
</dbReference>
<dbReference type="GO" id="GO:0016020">
    <property type="term" value="C:membrane"/>
    <property type="evidence" value="ECO:0007669"/>
    <property type="project" value="InterPro"/>
</dbReference>
<sequence>MKKRTFLKLSSALMATPIISPLAHLVPGEKLKNWAGNYTYSTDRLYSAKSIEQVKEIVKKYNKLKVLGTRHCFNGIADSTNNFISLREMDKVLSLNAAAHTVTVDASMRYGQLAPYLDSKGYALHNLASLPHISIAGACATATHGSGVKNGNLSTAVAALEIVTANGEVRTLSRAKDGDTFRAAVVNLGALGVVTKVTLNLQPTFKMRQYVYENLPLDQVKAHFDAIMSGGYSVSLFTDWQKKRINEVWIKERVEAGSKQAAKPTYFGATLATKNLHPIAELSAENCTEQMGVAGPWYERLPHFKMGFTPSSGKELQSEYFVPRKNAVEAILAVERLRDHISPHLMISELRTIDADDFWMSTAYKQPSLAIHFTWKQDWASVSKVLPMIEKELEPFRARPHWGKLFTLSASKLQSRYEKLPDFKKLVKEYDPQGKFRNAFLDSTIYGS</sequence>